<comment type="function">
    <text evidence="3">Catalyzes the hydrolysis of N-formyl-L-kynurenine to L-kynurenine, the second step in the kynurenine pathway of tryptophan degradation. Kynurenine may be further oxidized to nicotinic acid, NAD(H) and NADP(H). Required for elimination of toxic metabolites.</text>
</comment>
<evidence type="ECO:0000256" key="2">
    <source>
        <dbReference type="ARBA" id="ARBA00023079"/>
    </source>
</evidence>
<evidence type="ECO:0000259" key="4">
    <source>
        <dbReference type="Pfam" id="PF20434"/>
    </source>
</evidence>
<dbReference type="AlphaFoldDB" id="A0AAN8A140"/>
<dbReference type="EC" id="3.5.1.9" evidence="3"/>
<gene>
    <name evidence="5" type="ORF">LTR97_009656</name>
</gene>
<comment type="similarity">
    <text evidence="3">Belongs to the kynurenine formamidase family.</text>
</comment>
<dbReference type="EMBL" id="JAVRQU010000016">
    <property type="protein sequence ID" value="KAK5694037.1"/>
    <property type="molecule type" value="Genomic_DNA"/>
</dbReference>
<dbReference type="PANTHER" id="PTHR48081:SF33">
    <property type="entry name" value="KYNURENINE FORMAMIDASE"/>
    <property type="match status" value="1"/>
</dbReference>
<feature type="active site" description="Nucleophile" evidence="3">
    <location>
        <position position="138"/>
    </location>
</feature>
<dbReference type="GO" id="GO:0034354">
    <property type="term" value="P:'de novo' NAD+ biosynthetic process from L-tryptophan"/>
    <property type="evidence" value="ECO:0007669"/>
    <property type="project" value="UniProtKB-UniRule"/>
</dbReference>
<reference evidence="5" key="1">
    <citation type="submission" date="2023-08" db="EMBL/GenBank/DDBJ databases">
        <title>Black Yeasts Isolated from many extreme environments.</title>
        <authorList>
            <person name="Coleine C."/>
            <person name="Stajich J.E."/>
            <person name="Selbmann L."/>
        </authorList>
    </citation>
    <scope>NUCLEOTIDE SEQUENCE</scope>
    <source>
        <strain evidence="5">CCFEE 5810</strain>
    </source>
</reference>
<keyword evidence="2 3" id="KW-0823">Tryptophan catabolism</keyword>
<comment type="caution">
    <text evidence="5">The sequence shown here is derived from an EMBL/GenBank/DDBJ whole genome shotgun (WGS) entry which is preliminary data.</text>
</comment>
<dbReference type="InterPro" id="IPR027519">
    <property type="entry name" value="KFase_ver/fungi-typ"/>
</dbReference>
<dbReference type="GO" id="GO:0004061">
    <property type="term" value="F:arylformamidase activity"/>
    <property type="evidence" value="ECO:0007669"/>
    <property type="project" value="UniProtKB-UniRule"/>
</dbReference>
<dbReference type="SUPFAM" id="SSF53474">
    <property type="entry name" value="alpha/beta-Hydrolases"/>
    <property type="match status" value="1"/>
</dbReference>
<dbReference type="InterPro" id="IPR049492">
    <property type="entry name" value="BD-FAE-like_dom"/>
</dbReference>
<dbReference type="Gene3D" id="3.40.50.1820">
    <property type="entry name" value="alpha/beta hydrolase"/>
    <property type="match status" value="1"/>
</dbReference>
<evidence type="ECO:0000256" key="3">
    <source>
        <dbReference type="HAMAP-Rule" id="MF_03014"/>
    </source>
</evidence>
<dbReference type="Pfam" id="PF20434">
    <property type="entry name" value="BD-FAE"/>
    <property type="match status" value="1"/>
</dbReference>
<feature type="domain" description="BD-FAE-like" evidence="4">
    <location>
        <begin position="34"/>
        <end position="252"/>
    </location>
</feature>
<dbReference type="InterPro" id="IPR050300">
    <property type="entry name" value="GDXG_lipolytic_enzyme"/>
</dbReference>
<comment type="subunit">
    <text evidence="3">Homodimer.</text>
</comment>
<sequence length="311" mass="35204">MSGTDAYPQYLKDVRYSDNSDLNTLEICIPHQPSTAEKQVWLIFIHGGAWQDPEIDASSFRKTQELLLKSEDIKNISGLASINYRLSPYPSHPSDPSNPSDPSRNAKHPVHINDVLAAILFLQEKYGFEDRYILAGHSCGATLAFQVAMKRYWGSQYESTFALEMNVVPPMAVLAVEGIYDIPAMVKHHSRQPEYKEFVTNAFGSDKAVWNAASPVTGDYDDSWPDGTVVVLAHSYEDELVEWEQVELMYKAMKTQGWEEGLEAPSKKRWLDWFELGGKHDEVWKEYPTELERAIKATVRMVMGKAPGIGR</sequence>
<organism evidence="5 6">
    <name type="scientific">Elasticomyces elasticus</name>
    <dbReference type="NCBI Taxonomy" id="574655"/>
    <lineage>
        <taxon>Eukaryota</taxon>
        <taxon>Fungi</taxon>
        <taxon>Dikarya</taxon>
        <taxon>Ascomycota</taxon>
        <taxon>Pezizomycotina</taxon>
        <taxon>Dothideomycetes</taxon>
        <taxon>Dothideomycetidae</taxon>
        <taxon>Mycosphaerellales</taxon>
        <taxon>Teratosphaeriaceae</taxon>
        <taxon>Elasticomyces</taxon>
    </lineage>
</organism>
<feature type="active site" evidence="3">
    <location>
        <position position="280"/>
    </location>
</feature>
<evidence type="ECO:0000256" key="1">
    <source>
        <dbReference type="ARBA" id="ARBA00022801"/>
    </source>
</evidence>
<evidence type="ECO:0000313" key="6">
    <source>
        <dbReference type="Proteomes" id="UP001310594"/>
    </source>
</evidence>
<accession>A0AAN8A140</accession>
<dbReference type="PANTHER" id="PTHR48081">
    <property type="entry name" value="AB HYDROLASE SUPERFAMILY PROTEIN C4A8.06C"/>
    <property type="match status" value="1"/>
</dbReference>
<proteinExistence type="inferred from homology"/>
<comment type="catalytic activity">
    <reaction evidence="3">
        <text>N-formyl-L-kynurenine + H2O = L-kynurenine + formate + H(+)</text>
        <dbReference type="Rhea" id="RHEA:13009"/>
        <dbReference type="ChEBI" id="CHEBI:15377"/>
        <dbReference type="ChEBI" id="CHEBI:15378"/>
        <dbReference type="ChEBI" id="CHEBI:15740"/>
        <dbReference type="ChEBI" id="CHEBI:57959"/>
        <dbReference type="ChEBI" id="CHEBI:58629"/>
        <dbReference type="EC" id="3.5.1.9"/>
    </reaction>
</comment>
<protein>
    <recommendedName>
        <fullName evidence="3">Kynurenine formamidase</fullName>
        <shortName evidence="3">KFA</shortName>
        <shortName evidence="3">KFase</shortName>
        <ecNumber evidence="3">3.5.1.9</ecNumber>
    </recommendedName>
    <alternativeName>
        <fullName evidence="3">Arylformamidase</fullName>
    </alternativeName>
    <alternativeName>
        <fullName evidence="3">N-formylkynurenine formamidase</fullName>
        <shortName evidence="3">FKF</shortName>
    </alternativeName>
</protein>
<feature type="short sequence motif" description="HGGXW" evidence="3">
    <location>
        <begin position="46"/>
        <end position="50"/>
    </location>
</feature>
<keyword evidence="1 3" id="KW-0378">Hydrolase</keyword>
<dbReference type="InterPro" id="IPR029058">
    <property type="entry name" value="AB_hydrolase_fold"/>
</dbReference>
<comment type="domain">
    <text evidence="3">The main chain amide nitrogen atoms of the second glycine and its adjacent residue in the HGGXW motif define the oxyanion hole, and stabilize the oxyanion that forms during the nucleophilic attack by the catalytic serine during substrate cleavage.</text>
</comment>
<feature type="active site" evidence="3">
    <location>
        <position position="238"/>
    </location>
</feature>
<comment type="pathway">
    <text evidence="3">Amino-acid degradation; L-tryptophan degradation via kynurenine pathway; L-kynurenine from L-tryptophan: step 2/2.</text>
</comment>
<evidence type="ECO:0000313" key="5">
    <source>
        <dbReference type="EMBL" id="KAK5694037.1"/>
    </source>
</evidence>
<dbReference type="GO" id="GO:0019441">
    <property type="term" value="P:L-tryptophan catabolic process to kynurenine"/>
    <property type="evidence" value="ECO:0007669"/>
    <property type="project" value="UniProtKB-UniRule"/>
</dbReference>
<dbReference type="HAMAP" id="MF_03014">
    <property type="entry name" value="KFase"/>
    <property type="match status" value="1"/>
</dbReference>
<name>A0AAN8A140_9PEZI</name>
<dbReference type="Proteomes" id="UP001310594">
    <property type="component" value="Unassembled WGS sequence"/>
</dbReference>